<dbReference type="Proteomes" id="UP000178176">
    <property type="component" value="Unassembled WGS sequence"/>
</dbReference>
<keyword evidence="5" id="KW-0813">Transport</keyword>
<keyword evidence="5" id="KW-1003">Cell membrane</keyword>
<accession>A0A1F4YF61</accession>
<keyword evidence="3 5" id="KW-1133">Transmembrane helix</keyword>
<feature type="transmembrane region" description="Helical" evidence="5">
    <location>
        <begin position="26"/>
        <end position="46"/>
    </location>
</feature>
<dbReference type="InterPro" id="IPR000412">
    <property type="entry name" value="ABC_2_transport"/>
</dbReference>
<dbReference type="Pfam" id="PF01061">
    <property type="entry name" value="ABC2_membrane"/>
    <property type="match status" value="1"/>
</dbReference>
<gene>
    <name evidence="7" type="ORF">A2876_03985</name>
</gene>
<evidence type="ECO:0000256" key="3">
    <source>
        <dbReference type="ARBA" id="ARBA00022989"/>
    </source>
</evidence>
<reference evidence="7 8" key="1">
    <citation type="journal article" date="2016" name="Nat. Commun.">
        <title>Thousands of microbial genomes shed light on interconnected biogeochemical processes in an aquifer system.</title>
        <authorList>
            <person name="Anantharaman K."/>
            <person name="Brown C.T."/>
            <person name="Hug L.A."/>
            <person name="Sharon I."/>
            <person name="Castelle C.J."/>
            <person name="Probst A.J."/>
            <person name="Thomas B.C."/>
            <person name="Singh A."/>
            <person name="Wilkins M.J."/>
            <person name="Karaoz U."/>
            <person name="Brodie E.L."/>
            <person name="Williams K.H."/>
            <person name="Hubbard S.S."/>
            <person name="Banfield J.F."/>
        </authorList>
    </citation>
    <scope>NUCLEOTIDE SEQUENCE [LARGE SCALE GENOMIC DNA]</scope>
</reference>
<feature type="domain" description="ABC transmembrane type-2" evidence="6">
    <location>
        <begin position="24"/>
        <end position="256"/>
    </location>
</feature>
<feature type="transmembrane region" description="Helical" evidence="5">
    <location>
        <begin position="134"/>
        <end position="159"/>
    </location>
</feature>
<comment type="similarity">
    <text evidence="5">Belongs to the ABC-2 integral membrane protein family.</text>
</comment>
<dbReference type="GO" id="GO:0140359">
    <property type="term" value="F:ABC-type transporter activity"/>
    <property type="evidence" value="ECO:0007669"/>
    <property type="project" value="InterPro"/>
</dbReference>
<dbReference type="PRINTS" id="PR00164">
    <property type="entry name" value="ABC2TRNSPORT"/>
</dbReference>
<dbReference type="InterPro" id="IPR047817">
    <property type="entry name" value="ABC2_TM_bact-type"/>
</dbReference>
<evidence type="ECO:0000256" key="2">
    <source>
        <dbReference type="ARBA" id="ARBA00022692"/>
    </source>
</evidence>
<feature type="transmembrane region" description="Helical" evidence="5">
    <location>
        <begin position="107"/>
        <end position="128"/>
    </location>
</feature>
<dbReference type="InterPro" id="IPR013525">
    <property type="entry name" value="ABC2_TM"/>
</dbReference>
<feature type="transmembrane region" description="Helical" evidence="5">
    <location>
        <begin position="171"/>
        <end position="189"/>
    </location>
</feature>
<evidence type="ECO:0000256" key="1">
    <source>
        <dbReference type="ARBA" id="ARBA00004141"/>
    </source>
</evidence>
<dbReference type="PANTHER" id="PTHR43229:SF3">
    <property type="entry name" value="ABC-TYPE MULTIDRUG TRANSPORT SYSTEM, PERMEASE COMPONENT"/>
    <property type="match status" value="1"/>
</dbReference>
<dbReference type="PIRSF" id="PIRSF006648">
    <property type="entry name" value="DrrB"/>
    <property type="match status" value="1"/>
</dbReference>
<dbReference type="PROSITE" id="PS51012">
    <property type="entry name" value="ABC_TM2"/>
    <property type="match status" value="1"/>
</dbReference>
<evidence type="ECO:0000256" key="5">
    <source>
        <dbReference type="RuleBase" id="RU361157"/>
    </source>
</evidence>
<dbReference type="GO" id="GO:0043190">
    <property type="term" value="C:ATP-binding cassette (ABC) transporter complex"/>
    <property type="evidence" value="ECO:0007669"/>
    <property type="project" value="InterPro"/>
</dbReference>
<name>A0A1F4YF61_9BACT</name>
<sequence length="260" mass="28977">MNHELNAIIAIAARDVTKLLRDRMRIVFSFMFPFIFIGILGQSLQANVASSLGFNILLFTFVGVLAQTLFQSTASGLISLVTDRDSDFAQELFVAPISRYTILTGKILGESLVSSLLIISILFLGVIMRIPIDWFRLFLILPAGFIACLLGGAFGVLIMSNLSGTQSAQQVFPFVIFPQFFLAGVFNPITKLPPVLYILSRIAPMTYAVDFLRGLYYLGKPEYSKIVLHSPLFNLFIISILFVLYLVLGTYLLVSREKNR</sequence>
<dbReference type="PANTHER" id="PTHR43229">
    <property type="entry name" value="NODULATION PROTEIN J"/>
    <property type="match status" value="1"/>
</dbReference>
<comment type="caution">
    <text evidence="7">The sequence shown here is derived from an EMBL/GenBank/DDBJ whole genome shotgun (WGS) entry which is preliminary data.</text>
</comment>
<organism evidence="7 8">
    <name type="scientific">Candidatus Amesbacteria bacterium RIFCSPHIGHO2_01_FULL_48_32b</name>
    <dbReference type="NCBI Taxonomy" id="1797253"/>
    <lineage>
        <taxon>Bacteria</taxon>
        <taxon>Candidatus Amesiibacteriota</taxon>
    </lineage>
</organism>
<keyword evidence="4 5" id="KW-0472">Membrane</keyword>
<feature type="transmembrane region" description="Helical" evidence="5">
    <location>
        <begin position="52"/>
        <end position="70"/>
    </location>
</feature>
<dbReference type="AlphaFoldDB" id="A0A1F4YF61"/>
<evidence type="ECO:0000259" key="6">
    <source>
        <dbReference type="PROSITE" id="PS51012"/>
    </source>
</evidence>
<evidence type="ECO:0000313" key="7">
    <source>
        <dbReference type="EMBL" id="OGC91883.1"/>
    </source>
</evidence>
<dbReference type="InterPro" id="IPR051784">
    <property type="entry name" value="Nod_factor_ABC_transporter"/>
</dbReference>
<dbReference type="EMBL" id="MEXH01000027">
    <property type="protein sequence ID" value="OGC91883.1"/>
    <property type="molecule type" value="Genomic_DNA"/>
</dbReference>
<comment type="subcellular location">
    <subcellularLocation>
        <location evidence="5">Cell membrane</location>
        <topology evidence="5">Multi-pass membrane protein</topology>
    </subcellularLocation>
    <subcellularLocation>
        <location evidence="1">Membrane</location>
        <topology evidence="1">Multi-pass membrane protein</topology>
    </subcellularLocation>
</comment>
<proteinExistence type="inferred from homology"/>
<keyword evidence="2 5" id="KW-0812">Transmembrane</keyword>
<evidence type="ECO:0000313" key="8">
    <source>
        <dbReference type="Proteomes" id="UP000178176"/>
    </source>
</evidence>
<evidence type="ECO:0000256" key="4">
    <source>
        <dbReference type="ARBA" id="ARBA00023136"/>
    </source>
</evidence>
<feature type="transmembrane region" description="Helical" evidence="5">
    <location>
        <begin position="195"/>
        <end position="219"/>
    </location>
</feature>
<protein>
    <recommendedName>
        <fullName evidence="5">Transport permease protein</fullName>
    </recommendedName>
</protein>
<feature type="transmembrane region" description="Helical" evidence="5">
    <location>
        <begin position="231"/>
        <end position="254"/>
    </location>
</feature>